<dbReference type="EMBL" id="CM055101">
    <property type="protein sequence ID" value="KAJ7540997.1"/>
    <property type="molecule type" value="Genomic_DNA"/>
</dbReference>
<accession>A0ACC2CG80</accession>
<name>A0ACC2CG80_DIPCM</name>
<evidence type="ECO:0000313" key="2">
    <source>
        <dbReference type="Proteomes" id="UP001162992"/>
    </source>
</evidence>
<evidence type="ECO:0000313" key="1">
    <source>
        <dbReference type="EMBL" id="KAJ7540997.1"/>
    </source>
</evidence>
<dbReference type="Proteomes" id="UP001162992">
    <property type="component" value="Chromosome 10"/>
</dbReference>
<reference evidence="2" key="1">
    <citation type="journal article" date="2024" name="Proc. Natl. Acad. Sci. U.S.A.">
        <title>Extraordinary preservation of gene collinearity over three hundred million years revealed in homosporous lycophytes.</title>
        <authorList>
            <person name="Li C."/>
            <person name="Wickell D."/>
            <person name="Kuo L.Y."/>
            <person name="Chen X."/>
            <person name="Nie B."/>
            <person name="Liao X."/>
            <person name="Peng D."/>
            <person name="Ji J."/>
            <person name="Jenkins J."/>
            <person name="Williams M."/>
            <person name="Shu S."/>
            <person name="Plott C."/>
            <person name="Barry K."/>
            <person name="Rajasekar S."/>
            <person name="Grimwood J."/>
            <person name="Han X."/>
            <person name="Sun S."/>
            <person name="Hou Z."/>
            <person name="He W."/>
            <person name="Dai G."/>
            <person name="Sun C."/>
            <person name="Schmutz J."/>
            <person name="Leebens-Mack J.H."/>
            <person name="Li F.W."/>
            <person name="Wang L."/>
        </authorList>
    </citation>
    <scope>NUCLEOTIDE SEQUENCE [LARGE SCALE GENOMIC DNA]</scope>
    <source>
        <strain evidence="2">cv. PW_Plant_1</strain>
    </source>
</reference>
<proteinExistence type="predicted"/>
<keyword evidence="2" id="KW-1185">Reference proteome</keyword>
<sequence>MSYLFCNIFRRDWSCFGACDQKCDFDFLEKRKNDGHVSCPSVSSWLNRELLDFFLVYSCSSGEVYNQRLLDLHHHSDSIDNPTSSTCHQLSTNFEVIEDIDFINFDISSAPSYGKSCSKYCQKIL</sequence>
<gene>
    <name evidence="1" type="ORF">O6H91_10G040300</name>
</gene>
<comment type="caution">
    <text evidence="1">The sequence shown here is derived from an EMBL/GenBank/DDBJ whole genome shotgun (WGS) entry which is preliminary data.</text>
</comment>
<protein>
    <submittedName>
        <fullName evidence="1">Uncharacterized protein</fullName>
    </submittedName>
</protein>
<organism evidence="1 2">
    <name type="scientific">Diphasiastrum complanatum</name>
    <name type="common">Issler's clubmoss</name>
    <name type="synonym">Lycopodium complanatum</name>
    <dbReference type="NCBI Taxonomy" id="34168"/>
    <lineage>
        <taxon>Eukaryota</taxon>
        <taxon>Viridiplantae</taxon>
        <taxon>Streptophyta</taxon>
        <taxon>Embryophyta</taxon>
        <taxon>Tracheophyta</taxon>
        <taxon>Lycopodiopsida</taxon>
        <taxon>Lycopodiales</taxon>
        <taxon>Lycopodiaceae</taxon>
        <taxon>Lycopodioideae</taxon>
        <taxon>Diphasiastrum</taxon>
    </lineage>
</organism>